<gene>
    <name evidence="2" type="ORF">Mal64_36660</name>
</gene>
<dbReference type="Proteomes" id="UP000315440">
    <property type="component" value="Unassembled WGS sequence"/>
</dbReference>
<sequence>MLVAVLMPIFALMAALAVDIAWMQLARTELRTSTDAASRAGAKELSLEQNIAEARAAALEAAARNPVAGAPLVLDPNDVVFGRSALNERSGKFVFTPGAAPTSGVRVNGRRTADSPSGPVGLLFGRMLNVPNFQPVHTATSTVLDRDICVVIDRSGSMGLDLRTRGDRNGQNCGPLTTDTRFFALVQAVAVFVAELDESLPNEHLALASYSSRFRTRCRNGLLDFQQSDLRVSLTPDYSAVNVEMASFMANGIGGSTAVGEGLREGIRSLANARPFAVKTIVLMTDGLHNTGVSPVRVARDAADANITVNTVSFSRGADQNLMRQVADITGGRHFHADTAADLAAAFQEIARTLPVLLTE</sequence>
<dbReference type="SMART" id="SM00327">
    <property type="entry name" value="VWA"/>
    <property type="match status" value="1"/>
</dbReference>
<dbReference type="InterPro" id="IPR002035">
    <property type="entry name" value="VWF_A"/>
</dbReference>
<protein>
    <submittedName>
        <fullName evidence="2">von Willebrand factor type A domain protein</fullName>
    </submittedName>
</protein>
<evidence type="ECO:0000313" key="2">
    <source>
        <dbReference type="EMBL" id="TWT86836.1"/>
    </source>
</evidence>
<organism evidence="2 3">
    <name type="scientific">Pseudobythopirellula maris</name>
    <dbReference type="NCBI Taxonomy" id="2527991"/>
    <lineage>
        <taxon>Bacteria</taxon>
        <taxon>Pseudomonadati</taxon>
        <taxon>Planctomycetota</taxon>
        <taxon>Planctomycetia</taxon>
        <taxon>Pirellulales</taxon>
        <taxon>Lacipirellulaceae</taxon>
        <taxon>Pseudobythopirellula</taxon>
    </lineage>
</organism>
<proteinExistence type="predicted"/>
<comment type="caution">
    <text evidence="2">The sequence shown here is derived from an EMBL/GenBank/DDBJ whole genome shotgun (WGS) entry which is preliminary data.</text>
</comment>
<dbReference type="PROSITE" id="PS50234">
    <property type="entry name" value="VWFA"/>
    <property type="match status" value="1"/>
</dbReference>
<dbReference type="AlphaFoldDB" id="A0A5C5ZHX4"/>
<accession>A0A5C5ZHX4</accession>
<name>A0A5C5ZHX4_9BACT</name>
<evidence type="ECO:0000313" key="3">
    <source>
        <dbReference type="Proteomes" id="UP000315440"/>
    </source>
</evidence>
<dbReference type="Pfam" id="PF13400">
    <property type="entry name" value="Tad"/>
    <property type="match status" value="1"/>
</dbReference>
<dbReference type="InterPro" id="IPR028087">
    <property type="entry name" value="Tad_N"/>
</dbReference>
<feature type="domain" description="VWFA" evidence="1">
    <location>
        <begin position="147"/>
        <end position="354"/>
    </location>
</feature>
<evidence type="ECO:0000259" key="1">
    <source>
        <dbReference type="PROSITE" id="PS50234"/>
    </source>
</evidence>
<dbReference type="Gene3D" id="3.40.50.410">
    <property type="entry name" value="von Willebrand factor, type A domain"/>
    <property type="match status" value="1"/>
</dbReference>
<reference evidence="2 3" key="1">
    <citation type="submission" date="2019-02" db="EMBL/GenBank/DDBJ databases">
        <title>Deep-cultivation of Planctomycetes and their phenomic and genomic characterization uncovers novel biology.</title>
        <authorList>
            <person name="Wiegand S."/>
            <person name="Jogler M."/>
            <person name="Boedeker C."/>
            <person name="Pinto D."/>
            <person name="Vollmers J."/>
            <person name="Rivas-Marin E."/>
            <person name="Kohn T."/>
            <person name="Peeters S.H."/>
            <person name="Heuer A."/>
            <person name="Rast P."/>
            <person name="Oberbeckmann S."/>
            <person name="Bunk B."/>
            <person name="Jeske O."/>
            <person name="Meyerdierks A."/>
            <person name="Storesund J.E."/>
            <person name="Kallscheuer N."/>
            <person name="Luecker S."/>
            <person name="Lage O.M."/>
            <person name="Pohl T."/>
            <person name="Merkel B.J."/>
            <person name="Hornburger P."/>
            <person name="Mueller R.-W."/>
            <person name="Bruemmer F."/>
            <person name="Labrenz M."/>
            <person name="Spormann A.M."/>
            <person name="Op Den Camp H."/>
            <person name="Overmann J."/>
            <person name="Amann R."/>
            <person name="Jetten M.S.M."/>
            <person name="Mascher T."/>
            <person name="Medema M.H."/>
            <person name="Devos D.P."/>
            <person name="Kaster A.-K."/>
            <person name="Ovreas L."/>
            <person name="Rohde M."/>
            <person name="Galperin M.Y."/>
            <person name="Jogler C."/>
        </authorList>
    </citation>
    <scope>NUCLEOTIDE SEQUENCE [LARGE SCALE GENOMIC DNA]</scope>
    <source>
        <strain evidence="2 3">Mal64</strain>
    </source>
</reference>
<dbReference type="EMBL" id="SJPQ01000004">
    <property type="protein sequence ID" value="TWT86836.1"/>
    <property type="molecule type" value="Genomic_DNA"/>
</dbReference>
<dbReference type="CDD" id="cd00198">
    <property type="entry name" value="vWFA"/>
    <property type="match status" value="1"/>
</dbReference>
<dbReference type="Pfam" id="PF00092">
    <property type="entry name" value="VWA"/>
    <property type="match status" value="1"/>
</dbReference>
<keyword evidence="3" id="KW-1185">Reference proteome</keyword>
<dbReference type="SUPFAM" id="SSF53300">
    <property type="entry name" value="vWA-like"/>
    <property type="match status" value="1"/>
</dbReference>
<dbReference type="InterPro" id="IPR036465">
    <property type="entry name" value="vWFA_dom_sf"/>
</dbReference>